<dbReference type="PANTHER" id="PTHR12992">
    <property type="entry name" value="NUDIX HYDROLASE"/>
    <property type="match status" value="1"/>
</dbReference>
<dbReference type="CDD" id="cd03426">
    <property type="entry name" value="NUDIX_CoAse_Nudt7"/>
    <property type="match status" value="1"/>
</dbReference>
<evidence type="ECO:0000256" key="28">
    <source>
        <dbReference type="ARBA" id="ARBA00072984"/>
    </source>
</evidence>
<evidence type="ECO:0000256" key="25">
    <source>
        <dbReference type="ARBA" id="ARBA00051749"/>
    </source>
</evidence>
<comment type="catalytic activity">
    <reaction evidence="15">
        <text>malonyl-CoA + H2O = malonyl-4'-phosphopantetheine + adenosine 3',5'-bisphosphate + 2 H(+)</text>
        <dbReference type="Rhea" id="RHEA:67468"/>
        <dbReference type="ChEBI" id="CHEBI:15377"/>
        <dbReference type="ChEBI" id="CHEBI:15378"/>
        <dbReference type="ChEBI" id="CHEBI:57384"/>
        <dbReference type="ChEBI" id="CHEBI:58343"/>
        <dbReference type="ChEBI" id="CHEBI:172363"/>
    </reaction>
    <physiologicalReaction direction="left-to-right" evidence="15">
        <dbReference type="Rhea" id="RHEA:67469"/>
    </physiologicalReaction>
</comment>
<keyword evidence="32" id="KW-1185">Reference proteome</keyword>
<evidence type="ECO:0000256" key="12">
    <source>
        <dbReference type="ARBA" id="ARBA00044908"/>
    </source>
</evidence>
<dbReference type="Proteomes" id="UP001274896">
    <property type="component" value="Unassembled WGS sequence"/>
</dbReference>
<dbReference type="GO" id="GO:0010945">
    <property type="term" value="F:coenzyme A diphosphatase activity"/>
    <property type="evidence" value="ECO:0007669"/>
    <property type="project" value="UniProtKB-EC"/>
</dbReference>
<evidence type="ECO:0000313" key="31">
    <source>
        <dbReference type="EMBL" id="KAK3536058.1"/>
    </source>
</evidence>
<evidence type="ECO:0000256" key="19">
    <source>
        <dbReference type="ARBA" id="ARBA00047757"/>
    </source>
</evidence>
<dbReference type="Pfam" id="PF00293">
    <property type="entry name" value="NUDIX"/>
    <property type="match status" value="1"/>
</dbReference>
<dbReference type="InterPro" id="IPR015797">
    <property type="entry name" value="NUDIX_hydrolase-like_dom_sf"/>
</dbReference>
<evidence type="ECO:0000256" key="4">
    <source>
        <dbReference type="ARBA" id="ARBA00006506"/>
    </source>
</evidence>
<evidence type="ECO:0000256" key="6">
    <source>
        <dbReference type="ARBA" id="ARBA00022723"/>
    </source>
</evidence>
<dbReference type="GO" id="GO:0005782">
    <property type="term" value="C:peroxisomal matrix"/>
    <property type="evidence" value="ECO:0007669"/>
    <property type="project" value="UniProtKB-ARBA"/>
</dbReference>
<comment type="catalytic activity">
    <reaction evidence="12">
        <text>CoA + H2O = (R)-4'-phosphopantetheine + adenosine 3',5'-bisphosphate + 2 H(+)</text>
        <dbReference type="Rhea" id="RHEA:64988"/>
        <dbReference type="ChEBI" id="CHEBI:15377"/>
        <dbReference type="ChEBI" id="CHEBI:15378"/>
        <dbReference type="ChEBI" id="CHEBI:57287"/>
        <dbReference type="ChEBI" id="CHEBI:58343"/>
        <dbReference type="ChEBI" id="CHEBI:61723"/>
        <dbReference type="EC" id="3.6.1.77"/>
    </reaction>
    <physiologicalReaction direction="left-to-right" evidence="12">
        <dbReference type="Rhea" id="RHEA:64989"/>
    </physiologicalReaction>
</comment>
<evidence type="ECO:0000256" key="24">
    <source>
        <dbReference type="ARBA" id="ARBA00050371"/>
    </source>
</evidence>
<keyword evidence="6" id="KW-0479">Metal-binding</keyword>
<gene>
    <name evidence="31" type="ORF">QTP70_026470</name>
</gene>
<evidence type="ECO:0000259" key="30">
    <source>
        <dbReference type="PROSITE" id="PS51462"/>
    </source>
</evidence>
<protein>
    <recommendedName>
        <fullName evidence="28">Peroxisomal coenzyme A diphosphatase NUDT7</fullName>
        <ecNumber evidence="13">3.6.1.77</ecNumber>
    </recommendedName>
    <alternativeName>
        <fullName evidence="29">Nucleoside diphosphate-linked moiety X motif 7</fullName>
    </alternativeName>
</protein>
<keyword evidence="11" id="KW-0464">Manganese</keyword>
<evidence type="ECO:0000256" key="9">
    <source>
        <dbReference type="ARBA" id="ARBA00022884"/>
    </source>
</evidence>
<name>A0AAE0V5A9_9TELE</name>
<comment type="catalytic activity">
    <reaction evidence="22">
        <text>choloyl-CoA + H2O = S-choloyl-4'-phosphopantetheine + adenosine 3',5'-bisphosphate + 2 H(+)</text>
        <dbReference type="Rhea" id="RHEA:50036"/>
        <dbReference type="ChEBI" id="CHEBI:15377"/>
        <dbReference type="ChEBI" id="CHEBI:15378"/>
        <dbReference type="ChEBI" id="CHEBI:57373"/>
        <dbReference type="ChEBI" id="CHEBI:58343"/>
        <dbReference type="ChEBI" id="CHEBI:132020"/>
    </reaction>
    <physiologicalReaction direction="left-to-right" evidence="22">
        <dbReference type="Rhea" id="RHEA:50037"/>
    </physiologicalReaction>
</comment>
<proteinExistence type="inferred from homology"/>
<dbReference type="PANTHER" id="PTHR12992:SF24">
    <property type="entry name" value="PEROXISOMAL COENZYME A DIPHOSPHATASE NUDT7"/>
    <property type="match status" value="1"/>
</dbReference>
<evidence type="ECO:0000256" key="17">
    <source>
        <dbReference type="ARBA" id="ARBA00047466"/>
    </source>
</evidence>
<evidence type="ECO:0000256" key="7">
    <source>
        <dbReference type="ARBA" id="ARBA00022801"/>
    </source>
</evidence>
<dbReference type="GO" id="GO:0003723">
    <property type="term" value="F:RNA binding"/>
    <property type="evidence" value="ECO:0007669"/>
    <property type="project" value="UniProtKB-KW"/>
</dbReference>
<comment type="catalytic activity">
    <reaction evidence="21">
        <text>a 5'-end CoA-ribonucleoside in mRNA + H2O = a 5'-end phospho-adenosine-phospho-ribonucleoside in mRNA + (R)-4'-phosphopantetheine + 2 H(+)</text>
        <dbReference type="Rhea" id="RHEA:67592"/>
        <dbReference type="Rhea" id="RHEA-COMP:15719"/>
        <dbReference type="Rhea" id="RHEA-COMP:17276"/>
        <dbReference type="ChEBI" id="CHEBI:15377"/>
        <dbReference type="ChEBI" id="CHEBI:15378"/>
        <dbReference type="ChEBI" id="CHEBI:61723"/>
        <dbReference type="ChEBI" id="CHEBI:144051"/>
        <dbReference type="ChEBI" id="CHEBI:172371"/>
    </reaction>
    <physiologicalReaction direction="left-to-right" evidence="21">
        <dbReference type="Rhea" id="RHEA:67593"/>
    </physiologicalReaction>
</comment>
<dbReference type="InterPro" id="IPR045121">
    <property type="entry name" value="CoAse"/>
</dbReference>
<comment type="catalytic activity">
    <reaction evidence="24">
        <text>decanoyl-CoA + H2O = decanoyl-4'-phosphopantetheine + adenosine 3',5'-bisphosphate + 2 H(+)</text>
        <dbReference type="Rhea" id="RHEA:50020"/>
        <dbReference type="ChEBI" id="CHEBI:15377"/>
        <dbReference type="ChEBI" id="CHEBI:15378"/>
        <dbReference type="ChEBI" id="CHEBI:58343"/>
        <dbReference type="ChEBI" id="CHEBI:61430"/>
        <dbReference type="ChEBI" id="CHEBI:132014"/>
    </reaction>
    <physiologicalReaction direction="left-to-right" evidence="24">
        <dbReference type="Rhea" id="RHEA:50021"/>
    </physiologicalReaction>
</comment>
<evidence type="ECO:0000256" key="2">
    <source>
        <dbReference type="ARBA" id="ARBA00001946"/>
    </source>
</evidence>
<evidence type="ECO:0000256" key="14">
    <source>
        <dbReference type="ARBA" id="ARBA00047289"/>
    </source>
</evidence>
<comment type="function">
    <text evidence="27">Fatty acyl-coenzyme A (CoA) diphosphatase that hydrolyzes fatty acyl-CoA to yield acyl-4'-phosphopantetheine and adenosine 3',5'-bisphosphate. Cleaves CoA, CoA esters and oxidized CoA with similar efficiencies. Preferentially hydrolyzes medium-chain acyl-CoAs and bile acid-CoAs. Has no activity toward NDP-sugars, CDP-alcohols, (deoxy)nucleoside 5'-triphosphates, nucleoside 5'-di or monophosphates, diadenosine polyphosphates, NAD, NADH, NADP, NADPH or thymidine-5'-monophospho-p-nitrophenyl ester. May be required to eliminate oxidized CoA from peroxisomes, or regulate CoA and acyl-CoA levels in this organelle in response to metabolic demand. Does not play a role in U8 snoRNA decapping activity. Binds U8 snoRNA. Exhibits decapping activity towards dpCoA-capped RNAs in vitro.</text>
</comment>
<comment type="catalytic activity">
    <reaction evidence="26">
        <text>acetyl-CoA + H2O = S-acetyl-4'-phosphopantetheine + adenosine 3',5'-bisphosphate + 2 H(+)</text>
        <dbReference type="Rhea" id="RHEA:64992"/>
        <dbReference type="ChEBI" id="CHEBI:15377"/>
        <dbReference type="ChEBI" id="CHEBI:15378"/>
        <dbReference type="ChEBI" id="CHEBI:57288"/>
        <dbReference type="ChEBI" id="CHEBI:58343"/>
        <dbReference type="ChEBI" id="CHEBI:156266"/>
    </reaction>
    <physiologicalReaction direction="left-to-right" evidence="26">
        <dbReference type="Rhea" id="RHEA:64993"/>
    </physiologicalReaction>
</comment>
<organism evidence="31 32">
    <name type="scientific">Hemibagrus guttatus</name>
    <dbReference type="NCBI Taxonomy" id="175788"/>
    <lineage>
        <taxon>Eukaryota</taxon>
        <taxon>Metazoa</taxon>
        <taxon>Chordata</taxon>
        <taxon>Craniata</taxon>
        <taxon>Vertebrata</taxon>
        <taxon>Euteleostomi</taxon>
        <taxon>Actinopterygii</taxon>
        <taxon>Neopterygii</taxon>
        <taxon>Teleostei</taxon>
        <taxon>Ostariophysi</taxon>
        <taxon>Siluriformes</taxon>
        <taxon>Bagridae</taxon>
        <taxon>Hemibagrus</taxon>
    </lineage>
</organism>
<evidence type="ECO:0000256" key="29">
    <source>
        <dbReference type="ARBA" id="ARBA00079598"/>
    </source>
</evidence>
<dbReference type="AlphaFoldDB" id="A0AAE0V5A9"/>
<comment type="catalytic activity">
    <reaction evidence="19">
        <text>dodecanoyl-CoA + H2O = S-dodecanoyl-4'-phosphopantetheine + adenosine 3',5'-bisphosphate + 2 H(+)</text>
        <dbReference type="Rhea" id="RHEA:50024"/>
        <dbReference type="ChEBI" id="CHEBI:15377"/>
        <dbReference type="ChEBI" id="CHEBI:15378"/>
        <dbReference type="ChEBI" id="CHEBI:57375"/>
        <dbReference type="ChEBI" id="CHEBI:58343"/>
        <dbReference type="ChEBI" id="CHEBI:132015"/>
    </reaction>
    <physiologicalReaction direction="left-to-right" evidence="19">
        <dbReference type="Rhea" id="RHEA:50025"/>
    </physiologicalReaction>
</comment>
<comment type="catalytic activity">
    <reaction evidence="17">
        <text>hexanoyl-CoA + H2O = hexanoyl-4'-phosphopantetheine + adenosine 3',5'-bisphosphate + 2 H(+)</text>
        <dbReference type="Rhea" id="RHEA:49980"/>
        <dbReference type="ChEBI" id="CHEBI:15377"/>
        <dbReference type="ChEBI" id="CHEBI:15378"/>
        <dbReference type="ChEBI" id="CHEBI:58343"/>
        <dbReference type="ChEBI" id="CHEBI:62620"/>
        <dbReference type="ChEBI" id="CHEBI:132012"/>
    </reaction>
    <physiologicalReaction direction="left-to-right" evidence="17">
        <dbReference type="Rhea" id="RHEA:49981"/>
    </physiologicalReaction>
</comment>
<evidence type="ECO:0000313" key="32">
    <source>
        <dbReference type="Proteomes" id="UP001274896"/>
    </source>
</evidence>
<accession>A0AAE0V5A9</accession>
<keyword evidence="9" id="KW-0694">RNA-binding</keyword>
<evidence type="ECO:0000256" key="10">
    <source>
        <dbReference type="ARBA" id="ARBA00023140"/>
    </source>
</evidence>
<evidence type="ECO:0000256" key="1">
    <source>
        <dbReference type="ARBA" id="ARBA00001936"/>
    </source>
</evidence>
<evidence type="ECO:0000256" key="15">
    <source>
        <dbReference type="ARBA" id="ARBA00047369"/>
    </source>
</evidence>
<feature type="domain" description="Nudix hydrolase" evidence="30">
    <location>
        <begin position="26"/>
        <end position="158"/>
    </location>
</feature>
<dbReference type="Gene3D" id="3.90.79.10">
    <property type="entry name" value="Nucleoside Triphosphate Pyrophosphohydrolase"/>
    <property type="match status" value="1"/>
</dbReference>
<comment type="catalytic activity">
    <reaction evidence="25">
        <text>3alpha,7alpha,12alpha-trihydroxy-5beta-cholestan-26-oyl-CoA + H2O = 3alpha,7alpha,12alpha-trihydroxy-5beta-cholestan-26-oyl-4'-phosphopantetheine + adenosine 3',5'-bisphosphate + 2 H(+)</text>
        <dbReference type="Rhea" id="RHEA:50040"/>
        <dbReference type="ChEBI" id="CHEBI:15377"/>
        <dbReference type="ChEBI" id="CHEBI:15378"/>
        <dbReference type="ChEBI" id="CHEBI:58343"/>
        <dbReference type="ChEBI" id="CHEBI:63001"/>
        <dbReference type="ChEBI" id="CHEBI:132021"/>
    </reaction>
    <physiologicalReaction direction="left-to-right" evidence="25">
        <dbReference type="Rhea" id="RHEA:50041"/>
    </physiologicalReaction>
</comment>
<dbReference type="EC" id="3.6.1.77" evidence="13"/>
<evidence type="ECO:0000256" key="5">
    <source>
        <dbReference type="ARBA" id="ARBA00011245"/>
    </source>
</evidence>
<evidence type="ECO:0000256" key="26">
    <source>
        <dbReference type="ARBA" id="ARBA00051856"/>
    </source>
</evidence>
<dbReference type="EMBL" id="JAUCMX010000009">
    <property type="protein sequence ID" value="KAK3536058.1"/>
    <property type="molecule type" value="Genomic_DNA"/>
</dbReference>
<evidence type="ECO:0000256" key="27">
    <source>
        <dbReference type="ARBA" id="ARBA00059426"/>
    </source>
</evidence>
<dbReference type="FunFam" id="3.90.79.10:FF:000049">
    <property type="entry name" value="Peroxisomal coenzyme A diphosphatase NUDT7"/>
    <property type="match status" value="1"/>
</dbReference>
<dbReference type="GO" id="GO:0046872">
    <property type="term" value="F:metal ion binding"/>
    <property type="evidence" value="ECO:0007669"/>
    <property type="project" value="UniProtKB-KW"/>
</dbReference>
<evidence type="ECO:0000256" key="22">
    <source>
        <dbReference type="ARBA" id="ARBA00048961"/>
    </source>
</evidence>
<dbReference type="PROSITE" id="PS51462">
    <property type="entry name" value="NUDIX"/>
    <property type="match status" value="1"/>
</dbReference>
<comment type="catalytic activity">
    <reaction evidence="23">
        <text>butanoyl-CoA + H2O = S-butanoyl-4'-phosphopantetheine + adenosine 3',5'-bisphosphate + 2 H(+)</text>
        <dbReference type="Rhea" id="RHEA:49976"/>
        <dbReference type="ChEBI" id="CHEBI:15377"/>
        <dbReference type="ChEBI" id="CHEBI:15378"/>
        <dbReference type="ChEBI" id="CHEBI:57371"/>
        <dbReference type="ChEBI" id="CHEBI:58343"/>
        <dbReference type="ChEBI" id="CHEBI:132011"/>
    </reaction>
    <physiologicalReaction direction="left-to-right" evidence="23">
        <dbReference type="Rhea" id="RHEA:49977"/>
    </physiologicalReaction>
</comment>
<evidence type="ECO:0000256" key="21">
    <source>
        <dbReference type="ARBA" id="ARBA00048667"/>
    </source>
</evidence>
<evidence type="ECO:0000256" key="16">
    <source>
        <dbReference type="ARBA" id="ARBA00047403"/>
    </source>
</evidence>
<keyword evidence="8" id="KW-0460">Magnesium</keyword>
<evidence type="ECO:0000256" key="20">
    <source>
        <dbReference type="ARBA" id="ARBA00048624"/>
    </source>
</evidence>
<evidence type="ECO:0000256" key="11">
    <source>
        <dbReference type="ARBA" id="ARBA00023211"/>
    </source>
</evidence>
<comment type="similarity">
    <text evidence="4">Belongs to the Nudix hydrolase family. PCD1 subfamily.</text>
</comment>
<keyword evidence="7" id="KW-0378">Hydrolase</keyword>
<dbReference type="GO" id="GO:0015938">
    <property type="term" value="P:coenzyme A catabolic process"/>
    <property type="evidence" value="ECO:0007669"/>
    <property type="project" value="TreeGrafter"/>
</dbReference>
<comment type="subcellular location">
    <subcellularLocation>
        <location evidence="3">Peroxisome</location>
    </subcellularLocation>
</comment>
<evidence type="ECO:0000256" key="3">
    <source>
        <dbReference type="ARBA" id="ARBA00004275"/>
    </source>
</evidence>
<comment type="cofactor">
    <cofactor evidence="2">
        <name>Mg(2+)</name>
        <dbReference type="ChEBI" id="CHEBI:18420"/>
    </cofactor>
</comment>
<dbReference type="SUPFAM" id="SSF55811">
    <property type="entry name" value="Nudix"/>
    <property type="match status" value="1"/>
</dbReference>
<sequence>MDVKEKVISSLRKHDIGDEFSYLSGFPKASVLIPLFLRKGRVHVVLTVRSTELKDNPGEVCFPGGKADPHDRDEIDTALREALEEISLSPDGVEVVCRLCPLFNKRGLLVTPVVAFISDSFQASPNPDEVSDVFSVSVDFFLKETHHSAYLLPNTASYVHSFIYTDPITGKIHQIWGLTASLLILLAVLTFEKKPEFELIGFDLENPVANFRQNLQHRLSKL</sequence>
<evidence type="ECO:0000256" key="8">
    <source>
        <dbReference type="ARBA" id="ARBA00022842"/>
    </source>
</evidence>
<comment type="catalytic activity">
    <reaction evidence="14">
        <text>octanoyl-CoA + H2O = S-octanoyl-4'-phosphopantetheine + adenosine 3',5'-bisphosphate + 2 H(+)</text>
        <dbReference type="Rhea" id="RHEA:50016"/>
        <dbReference type="ChEBI" id="CHEBI:15377"/>
        <dbReference type="ChEBI" id="CHEBI:15378"/>
        <dbReference type="ChEBI" id="CHEBI:57386"/>
        <dbReference type="ChEBI" id="CHEBI:58343"/>
        <dbReference type="ChEBI" id="CHEBI:132013"/>
    </reaction>
    <physiologicalReaction direction="left-to-right" evidence="14">
        <dbReference type="Rhea" id="RHEA:50017"/>
    </physiologicalReaction>
</comment>
<comment type="cofactor">
    <cofactor evidence="1">
        <name>Mn(2+)</name>
        <dbReference type="ChEBI" id="CHEBI:29035"/>
    </cofactor>
</comment>
<comment type="caution">
    <text evidence="31">The sequence shown here is derived from an EMBL/GenBank/DDBJ whole genome shotgun (WGS) entry which is preliminary data.</text>
</comment>
<comment type="catalytic activity">
    <reaction evidence="20">
        <text>succinyl-CoA + H2O = succinyl-4'-phosphopantetheine + adenosine 3',5'-bisphosphate + 2 H(+)</text>
        <dbReference type="Rhea" id="RHEA:67472"/>
        <dbReference type="ChEBI" id="CHEBI:15377"/>
        <dbReference type="ChEBI" id="CHEBI:15378"/>
        <dbReference type="ChEBI" id="CHEBI:57292"/>
        <dbReference type="ChEBI" id="CHEBI:58343"/>
        <dbReference type="ChEBI" id="CHEBI:172364"/>
    </reaction>
    <physiologicalReaction direction="left-to-right" evidence="20">
        <dbReference type="Rhea" id="RHEA:67473"/>
    </physiologicalReaction>
</comment>
<comment type="catalytic activity">
    <reaction evidence="18">
        <text>propanoyl-CoA + H2O = propanoyl-4'-phosphopantetheine + adenosine 3',5'-bisphosphate + 2 H(+)</text>
        <dbReference type="Rhea" id="RHEA:67464"/>
        <dbReference type="ChEBI" id="CHEBI:15377"/>
        <dbReference type="ChEBI" id="CHEBI:15378"/>
        <dbReference type="ChEBI" id="CHEBI:57392"/>
        <dbReference type="ChEBI" id="CHEBI:58343"/>
        <dbReference type="ChEBI" id="CHEBI:172362"/>
    </reaction>
    <physiologicalReaction direction="left-to-right" evidence="18">
        <dbReference type="Rhea" id="RHEA:67465"/>
    </physiologicalReaction>
</comment>
<comment type="subunit">
    <text evidence="5">Monomer.</text>
</comment>
<evidence type="ECO:0000256" key="23">
    <source>
        <dbReference type="ARBA" id="ARBA00049284"/>
    </source>
</evidence>
<evidence type="ECO:0000256" key="13">
    <source>
        <dbReference type="ARBA" id="ARBA00044967"/>
    </source>
</evidence>
<reference evidence="31" key="1">
    <citation type="submission" date="2023-06" db="EMBL/GenBank/DDBJ databases">
        <title>Male Hemibagrus guttatus genome.</title>
        <authorList>
            <person name="Bian C."/>
        </authorList>
    </citation>
    <scope>NUCLEOTIDE SEQUENCE</scope>
    <source>
        <strain evidence="31">Male_cb2023</strain>
        <tissue evidence="31">Muscle</tissue>
    </source>
</reference>
<comment type="catalytic activity">
    <reaction evidence="16">
        <text>tetradecanoyl-CoA + H2O = tetradecanoyl-4'-phosphopantetheine + adenosine 3',5'-bisphosphate + 2 H(+)</text>
        <dbReference type="Rhea" id="RHEA:50028"/>
        <dbReference type="ChEBI" id="CHEBI:15377"/>
        <dbReference type="ChEBI" id="CHEBI:15378"/>
        <dbReference type="ChEBI" id="CHEBI:57385"/>
        <dbReference type="ChEBI" id="CHEBI:58343"/>
        <dbReference type="ChEBI" id="CHEBI:132017"/>
    </reaction>
    <physiologicalReaction direction="left-to-right" evidence="16">
        <dbReference type="Rhea" id="RHEA:50029"/>
    </physiologicalReaction>
</comment>
<evidence type="ECO:0000256" key="18">
    <source>
        <dbReference type="ARBA" id="ARBA00047666"/>
    </source>
</evidence>
<dbReference type="InterPro" id="IPR000086">
    <property type="entry name" value="NUDIX_hydrolase_dom"/>
</dbReference>
<keyword evidence="10" id="KW-0576">Peroxisome</keyword>